<evidence type="ECO:0000313" key="6">
    <source>
        <dbReference type="Proteomes" id="UP000886657"/>
    </source>
</evidence>
<accession>A0A9D7SK33</accession>
<gene>
    <name evidence="5" type="primary">maf</name>
    <name evidence="5" type="ORF">IPP58_15775</name>
</gene>
<organism evidence="5 6">
    <name type="scientific">Candidatus Geothrix skivensis</name>
    <dbReference type="NCBI Taxonomy" id="2954439"/>
    <lineage>
        <taxon>Bacteria</taxon>
        <taxon>Pseudomonadati</taxon>
        <taxon>Acidobacteriota</taxon>
        <taxon>Holophagae</taxon>
        <taxon>Holophagales</taxon>
        <taxon>Holophagaceae</taxon>
        <taxon>Geothrix</taxon>
    </lineage>
</organism>
<dbReference type="PANTHER" id="PTHR43213:SF5">
    <property type="entry name" value="BIFUNCTIONAL DTTP_UTP PYROPHOSPHATASE_METHYLTRANSFERASE PROTEIN-RELATED"/>
    <property type="match status" value="1"/>
</dbReference>
<dbReference type="PIRSF" id="PIRSF006305">
    <property type="entry name" value="Maf"/>
    <property type="match status" value="1"/>
</dbReference>
<comment type="catalytic activity">
    <reaction evidence="4">
        <text>dTTP + H2O = dTMP + diphosphate + H(+)</text>
        <dbReference type="Rhea" id="RHEA:28534"/>
        <dbReference type="ChEBI" id="CHEBI:15377"/>
        <dbReference type="ChEBI" id="CHEBI:15378"/>
        <dbReference type="ChEBI" id="CHEBI:33019"/>
        <dbReference type="ChEBI" id="CHEBI:37568"/>
        <dbReference type="ChEBI" id="CHEBI:63528"/>
        <dbReference type="EC" id="3.6.1.9"/>
    </reaction>
</comment>
<dbReference type="Gene3D" id="3.90.950.10">
    <property type="match status" value="1"/>
</dbReference>
<feature type="active site" description="Proton acceptor" evidence="4">
    <location>
        <position position="81"/>
    </location>
</feature>
<comment type="cofactor">
    <cofactor evidence="1 4">
        <name>a divalent metal cation</name>
        <dbReference type="ChEBI" id="CHEBI:60240"/>
    </cofactor>
</comment>
<dbReference type="NCBIfam" id="TIGR00172">
    <property type="entry name" value="maf"/>
    <property type="match status" value="1"/>
</dbReference>
<dbReference type="CDD" id="cd00555">
    <property type="entry name" value="Maf"/>
    <property type="match status" value="1"/>
</dbReference>
<name>A0A9D7SK33_9BACT</name>
<evidence type="ECO:0000256" key="3">
    <source>
        <dbReference type="ARBA" id="ARBA00023080"/>
    </source>
</evidence>
<dbReference type="EMBL" id="JADKIO010000012">
    <property type="protein sequence ID" value="MBK9797907.1"/>
    <property type="molecule type" value="Genomic_DNA"/>
</dbReference>
<keyword evidence="3 4" id="KW-0546">Nucleotide metabolism</keyword>
<feature type="site" description="Important for substrate specificity" evidence="4">
    <location>
        <position position="164"/>
    </location>
</feature>
<feature type="site" description="Important for substrate specificity" evidence="4">
    <location>
        <position position="24"/>
    </location>
</feature>
<keyword evidence="4" id="KW-0963">Cytoplasm</keyword>
<comment type="caution">
    <text evidence="5">The sequence shown here is derived from an EMBL/GenBank/DDBJ whole genome shotgun (WGS) entry which is preliminary data.</text>
</comment>
<reference evidence="5" key="1">
    <citation type="submission" date="2020-10" db="EMBL/GenBank/DDBJ databases">
        <title>Connecting structure to function with the recovery of over 1000 high-quality activated sludge metagenome-assembled genomes encoding full-length rRNA genes using long-read sequencing.</title>
        <authorList>
            <person name="Singleton C.M."/>
            <person name="Petriglieri F."/>
            <person name="Kristensen J.M."/>
            <person name="Kirkegaard R.H."/>
            <person name="Michaelsen T.Y."/>
            <person name="Andersen M.H."/>
            <person name="Karst S.M."/>
            <person name="Dueholm M.S."/>
            <person name="Nielsen P.H."/>
            <person name="Albertsen M."/>
        </authorList>
    </citation>
    <scope>NUCLEOTIDE SEQUENCE</scope>
    <source>
        <strain evidence="5">Skiv_18-Q3-R9-52_MAXAC.067</strain>
    </source>
</reference>
<comment type="caution">
    <text evidence="4">Lacks conserved residue(s) required for the propagation of feature annotation.</text>
</comment>
<feature type="site" description="Important for substrate specificity" evidence="4">
    <location>
        <position position="82"/>
    </location>
</feature>
<dbReference type="GO" id="GO:0047429">
    <property type="term" value="F:nucleoside triphosphate diphosphatase activity"/>
    <property type="evidence" value="ECO:0007669"/>
    <property type="project" value="UniProtKB-EC"/>
</dbReference>
<proteinExistence type="inferred from homology"/>
<evidence type="ECO:0000256" key="4">
    <source>
        <dbReference type="HAMAP-Rule" id="MF_00528"/>
    </source>
</evidence>
<dbReference type="AlphaFoldDB" id="A0A9D7SK33"/>
<comment type="function">
    <text evidence="4">Nucleoside triphosphate pyrophosphatase that hydrolyzes dTTP and UTP. May have a dual role in cell division arrest and in preventing the incorporation of modified nucleotides into cellular nucleic acids.</text>
</comment>
<sequence length="209" mass="23218">MTDTQPGLKEIALQPLILASASPRRRHWLEAMRIPFELQSPQVDETPLLDEEPGDLVLRLAELKAEVIAARNPGRWVMAADTTVAVDHHTLNKPVDVEDAVRMLSLIQGRAHQVHTGFCLQRNDSLHSFVDTAQVFFRPLTEAQIRWYVGTREPMDKAGAYAIQGIGALFIEAVEGSFSTVMGLPVERMGALFMHLGLLKPWMGFPPGT</sequence>
<evidence type="ECO:0000313" key="5">
    <source>
        <dbReference type="EMBL" id="MBK9797907.1"/>
    </source>
</evidence>
<protein>
    <recommendedName>
        <fullName evidence="4">dTTP/UTP pyrophosphatase</fullName>
        <shortName evidence="4">dTTPase/UTPase</shortName>
        <ecNumber evidence="4">3.6.1.9</ecNumber>
    </recommendedName>
    <alternativeName>
        <fullName evidence="4">Nucleoside triphosphate pyrophosphatase</fullName>
    </alternativeName>
    <alternativeName>
        <fullName evidence="4">Nucleotide pyrophosphatase</fullName>
        <shortName evidence="4">Nucleotide PPase</shortName>
    </alternativeName>
</protein>
<dbReference type="PANTHER" id="PTHR43213">
    <property type="entry name" value="BIFUNCTIONAL DTTP/UTP PYROPHOSPHATASE/METHYLTRANSFERASE PROTEIN-RELATED"/>
    <property type="match status" value="1"/>
</dbReference>
<comment type="catalytic activity">
    <reaction evidence="4">
        <text>UTP + H2O = UMP + diphosphate + H(+)</text>
        <dbReference type="Rhea" id="RHEA:29395"/>
        <dbReference type="ChEBI" id="CHEBI:15377"/>
        <dbReference type="ChEBI" id="CHEBI:15378"/>
        <dbReference type="ChEBI" id="CHEBI:33019"/>
        <dbReference type="ChEBI" id="CHEBI:46398"/>
        <dbReference type="ChEBI" id="CHEBI:57865"/>
        <dbReference type="EC" id="3.6.1.9"/>
    </reaction>
</comment>
<dbReference type="Pfam" id="PF02545">
    <property type="entry name" value="Maf"/>
    <property type="match status" value="1"/>
</dbReference>
<dbReference type="GO" id="GO:0009117">
    <property type="term" value="P:nucleotide metabolic process"/>
    <property type="evidence" value="ECO:0007669"/>
    <property type="project" value="UniProtKB-KW"/>
</dbReference>
<dbReference type="EC" id="3.6.1.9" evidence="4"/>
<keyword evidence="2 4" id="KW-0378">Hydrolase</keyword>
<dbReference type="InterPro" id="IPR029001">
    <property type="entry name" value="ITPase-like_fam"/>
</dbReference>
<dbReference type="Proteomes" id="UP000886657">
    <property type="component" value="Unassembled WGS sequence"/>
</dbReference>
<dbReference type="InterPro" id="IPR003697">
    <property type="entry name" value="Maf-like"/>
</dbReference>
<evidence type="ECO:0000256" key="1">
    <source>
        <dbReference type="ARBA" id="ARBA00001968"/>
    </source>
</evidence>
<dbReference type="HAMAP" id="MF_00528">
    <property type="entry name" value="Maf"/>
    <property type="match status" value="1"/>
</dbReference>
<dbReference type="SUPFAM" id="SSF52972">
    <property type="entry name" value="ITPase-like"/>
    <property type="match status" value="1"/>
</dbReference>
<evidence type="ECO:0000256" key="2">
    <source>
        <dbReference type="ARBA" id="ARBA00022801"/>
    </source>
</evidence>
<comment type="similarity">
    <text evidence="4">Belongs to the Maf family. YhdE subfamily.</text>
</comment>
<comment type="subcellular location">
    <subcellularLocation>
        <location evidence="4">Cytoplasm</location>
    </subcellularLocation>
</comment>
<dbReference type="GO" id="GO:0005737">
    <property type="term" value="C:cytoplasm"/>
    <property type="evidence" value="ECO:0007669"/>
    <property type="project" value="UniProtKB-SubCell"/>
</dbReference>